<dbReference type="GO" id="GO:0016811">
    <property type="term" value="F:hydrolase activity, acting on carbon-nitrogen (but not peptide) bonds, in linear amides"/>
    <property type="evidence" value="ECO:0007669"/>
    <property type="project" value="TreeGrafter"/>
</dbReference>
<sequence>MNKILIVAAHPDDEVIGAGGTILKHAQSGDQVSILLLGDGVTSRGASAADIKNRASQAMRAAERLSVKKVFLEALPDNKFDSVPLLEIVKMVERVIFKIKPKIIYTHFGDDLNIDHRLTFQAVITACRPLPKFFVKKILAFETLSSTEWQAKKKKSLFCPTYYNDIGYFISKKIKATEVYRKELRNYPHPRSKQGIKILAQYRGLEAGYKYAEAFEVIRELKD</sequence>
<protein>
    <recommendedName>
        <fullName evidence="3">GlcNAc-PI de-N-acetylase</fullName>
    </recommendedName>
</protein>
<dbReference type="Pfam" id="PF02585">
    <property type="entry name" value="PIG-L"/>
    <property type="match status" value="1"/>
</dbReference>
<proteinExistence type="predicted"/>
<dbReference type="SUPFAM" id="SSF102588">
    <property type="entry name" value="LmbE-like"/>
    <property type="match status" value="1"/>
</dbReference>
<dbReference type="InterPro" id="IPR024078">
    <property type="entry name" value="LmbE-like_dom_sf"/>
</dbReference>
<dbReference type="EMBL" id="MFFW01000007">
    <property type="protein sequence ID" value="OGF24604.1"/>
    <property type="molecule type" value="Genomic_DNA"/>
</dbReference>
<evidence type="ECO:0000313" key="1">
    <source>
        <dbReference type="EMBL" id="OGF24604.1"/>
    </source>
</evidence>
<dbReference type="PANTHER" id="PTHR12993">
    <property type="entry name" value="N-ACETYLGLUCOSAMINYL-PHOSPHATIDYLINOSITOL DE-N-ACETYLASE-RELATED"/>
    <property type="match status" value="1"/>
</dbReference>
<dbReference type="Proteomes" id="UP000178783">
    <property type="component" value="Unassembled WGS sequence"/>
</dbReference>
<dbReference type="Gene3D" id="3.40.50.10320">
    <property type="entry name" value="LmbE-like"/>
    <property type="match status" value="1"/>
</dbReference>
<accession>A0A1F5SD41</accession>
<dbReference type="InterPro" id="IPR003737">
    <property type="entry name" value="GlcNAc_PI_deacetylase-related"/>
</dbReference>
<dbReference type="PANTHER" id="PTHR12993:SF11">
    <property type="entry name" value="N-ACETYLGLUCOSAMINYL-PHOSPHATIDYLINOSITOL DE-N-ACETYLASE"/>
    <property type="match status" value="1"/>
</dbReference>
<dbReference type="AlphaFoldDB" id="A0A1F5SD41"/>
<evidence type="ECO:0008006" key="3">
    <source>
        <dbReference type="Google" id="ProtNLM"/>
    </source>
</evidence>
<evidence type="ECO:0000313" key="2">
    <source>
        <dbReference type="Proteomes" id="UP000178783"/>
    </source>
</evidence>
<reference evidence="1 2" key="1">
    <citation type="journal article" date="2016" name="Nat. Commun.">
        <title>Thousands of microbial genomes shed light on interconnected biogeochemical processes in an aquifer system.</title>
        <authorList>
            <person name="Anantharaman K."/>
            <person name="Brown C.T."/>
            <person name="Hug L.A."/>
            <person name="Sharon I."/>
            <person name="Castelle C.J."/>
            <person name="Probst A.J."/>
            <person name="Thomas B.C."/>
            <person name="Singh A."/>
            <person name="Wilkins M.J."/>
            <person name="Karaoz U."/>
            <person name="Brodie E.L."/>
            <person name="Williams K.H."/>
            <person name="Hubbard S.S."/>
            <person name="Banfield J.F."/>
        </authorList>
    </citation>
    <scope>NUCLEOTIDE SEQUENCE [LARGE SCALE GENOMIC DNA]</scope>
</reference>
<dbReference type="STRING" id="1797989.A3H66_03370"/>
<gene>
    <name evidence="1" type="ORF">A3H66_03370</name>
</gene>
<comment type="caution">
    <text evidence="1">The sequence shown here is derived from an EMBL/GenBank/DDBJ whole genome shotgun (WGS) entry which is preliminary data.</text>
</comment>
<organism evidence="1 2">
    <name type="scientific">Candidatus Falkowbacteria bacterium RIFCSPLOWO2_02_FULL_45_21</name>
    <dbReference type="NCBI Taxonomy" id="1797989"/>
    <lineage>
        <taxon>Bacteria</taxon>
        <taxon>Candidatus Falkowiibacteriota</taxon>
    </lineage>
</organism>
<name>A0A1F5SD41_9BACT</name>